<sequence length="364" mass="41290">MLKLTEKYYLNNSGYDLAVEKFDDICVYCWGLLGDVFTRVPIIEALREKYPDSKITVVVDAYSRKVIEHHPAIDHIIVFDRNKKSLLRYVFKAIKSVLYLRSKKFDLSINLYSGGASAFITRLTNARIRIAFNHTKKLRQANNVLVRHPSICQNATKVLAELLTPLAIKTEQVRIGSSYFCQAKDRSKAKTLLQNEQVKYIAVNLGASTEDKIWPIRNVVALLLELAKRHAIVPVVFENPGQEYLAHEFNALYKAHGRSIQLSGFAFPEEAAVLEQCDLLISADTGLMHLGSAVKTPIFAFFLVTRPEPVTPEDCLFHACMLELEDSNDDFSWGDCGWSMLNKDIPVEFAVTELKKFVENKLGW</sequence>
<protein>
    <recommendedName>
        <fullName evidence="4">ADP-heptose--lipooligosaccharide heptosyltransferase II</fullName>
    </recommendedName>
</protein>
<dbReference type="Pfam" id="PF01075">
    <property type="entry name" value="Glyco_transf_9"/>
    <property type="match status" value="1"/>
</dbReference>
<name>A0A3B1B2B3_9ZZZZ</name>
<evidence type="ECO:0000256" key="2">
    <source>
        <dbReference type="ARBA" id="ARBA00022679"/>
    </source>
</evidence>
<keyword evidence="2" id="KW-0808">Transferase</keyword>
<dbReference type="Gene3D" id="3.40.50.2000">
    <property type="entry name" value="Glycogen Phosphorylase B"/>
    <property type="match status" value="2"/>
</dbReference>
<dbReference type="AlphaFoldDB" id="A0A3B1B2B3"/>
<dbReference type="InterPro" id="IPR051199">
    <property type="entry name" value="LPS_LOS_Heptosyltrfase"/>
</dbReference>
<evidence type="ECO:0000256" key="1">
    <source>
        <dbReference type="ARBA" id="ARBA00022676"/>
    </source>
</evidence>
<dbReference type="EMBL" id="UOFY01000047">
    <property type="protein sequence ID" value="VAX10272.1"/>
    <property type="molecule type" value="Genomic_DNA"/>
</dbReference>
<dbReference type="PANTHER" id="PTHR30160">
    <property type="entry name" value="TETRAACYLDISACCHARIDE 4'-KINASE-RELATED"/>
    <property type="match status" value="1"/>
</dbReference>
<evidence type="ECO:0000313" key="3">
    <source>
        <dbReference type="EMBL" id="VAX10272.1"/>
    </source>
</evidence>
<accession>A0A3B1B2B3</accession>
<dbReference type="CDD" id="cd03789">
    <property type="entry name" value="GT9_LPS_heptosyltransferase"/>
    <property type="match status" value="1"/>
</dbReference>
<evidence type="ECO:0008006" key="4">
    <source>
        <dbReference type="Google" id="ProtNLM"/>
    </source>
</evidence>
<dbReference type="SUPFAM" id="SSF53756">
    <property type="entry name" value="UDP-Glycosyltransferase/glycogen phosphorylase"/>
    <property type="match status" value="1"/>
</dbReference>
<organism evidence="3">
    <name type="scientific">hydrothermal vent metagenome</name>
    <dbReference type="NCBI Taxonomy" id="652676"/>
    <lineage>
        <taxon>unclassified sequences</taxon>
        <taxon>metagenomes</taxon>
        <taxon>ecological metagenomes</taxon>
    </lineage>
</organism>
<gene>
    <name evidence="3" type="ORF">MNBD_GAMMA25-46</name>
</gene>
<dbReference type="GO" id="GO:0008713">
    <property type="term" value="F:ADP-heptose-lipopolysaccharide heptosyltransferase activity"/>
    <property type="evidence" value="ECO:0007669"/>
    <property type="project" value="TreeGrafter"/>
</dbReference>
<reference evidence="3" key="1">
    <citation type="submission" date="2018-06" db="EMBL/GenBank/DDBJ databases">
        <authorList>
            <person name="Zhirakovskaya E."/>
        </authorList>
    </citation>
    <scope>NUCLEOTIDE SEQUENCE</scope>
</reference>
<keyword evidence="1" id="KW-0328">Glycosyltransferase</keyword>
<dbReference type="GO" id="GO:0005829">
    <property type="term" value="C:cytosol"/>
    <property type="evidence" value="ECO:0007669"/>
    <property type="project" value="TreeGrafter"/>
</dbReference>
<dbReference type="GO" id="GO:0009244">
    <property type="term" value="P:lipopolysaccharide core region biosynthetic process"/>
    <property type="evidence" value="ECO:0007669"/>
    <property type="project" value="TreeGrafter"/>
</dbReference>
<dbReference type="InterPro" id="IPR002201">
    <property type="entry name" value="Glyco_trans_9"/>
</dbReference>
<proteinExistence type="predicted"/>